<evidence type="ECO:0000313" key="14">
    <source>
        <dbReference type="Proteomes" id="UP001201262"/>
    </source>
</evidence>
<evidence type="ECO:0000256" key="10">
    <source>
        <dbReference type="SAM" id="MobiDB-lite"/>
    </source>
</evidence>
<evidence type="ECO:0000256" key="1">
    <source>
        <dbReference type="ARBA" id="ARBA00004448"/>
    </source>
</evidence>
<evidence type="ECO:0000256" key="5">
    <source>
        <dbReference type="ARBA" id="ARBA00022946"/>
    </source>
</evidence>
<feature type="region of interest" description="Disordered" evidence="10">
    <location>
        <begin position="408"/>
        <end position="447"/>
    </location>
</feature>
<feature type="transmembrane region" description="Helical" evidence="11">
    <location>
        <begin position="294"/>
        <end position="312"/>
    </location>
</feature>
<sequence>MLGGRGLSRSAVIGKAGSLRPVTSFVSARSLSHIATRPIPTVCRGAQARLGTNSSWRPIPISGHSLARFNSTSTATVSPITENAAQGTVTTTTSLDGVLPELSEIPEQIGYLKTLGLDYGWGPSSIMEWAIEHIHIWGGMPWWASIVAAGVLLRLALFKPSVTAAENAARTMPVQAQLSALRTERILYISQGNQLAAAKVEAQSEEIRKSLGISMWKSLIPLLQLPFGFGCFRVVRGMTNLPVPALAVEQAGWITDLTVYDPLYILPIATTAFMYYSLKKGADTGMNEMMRSNLGRGMIIGLPAMSLLFISWQPAALQMYFAATGLFGLVQAYLINTPSTRTLLGISPLPPRNSVSLDSRQAQLRMIQDKMTAVRTQLNTASETQASATKAQNISYLDKMINNTKQNFSSMTTGMSESLDNLRGGPKNHDGTPAPKPRLTDEERREAESYRLLREEEDNAIRNQRNEALRQSMFRKKEKNTSKTWRGVKEVTKKSTSKPDPKAKMRAKN</sequence>
<name>A0AAD4Q3X7_9EURO</name>
<evidence type="ECO:0000256" key="9">
    <source>
        <dbReference type="RuleBase" id="RU003945"/>
    </source>
</evidence>
<evidence type="ECO:0000313" key="13">
    <source>
        <dbReference type="EMBL" id="KAH8702171.1"/>
    </source>
</evidence>
<dbReference type="PANTHER" id="PTHR12428">
    <property type="entry name" value="OXA1"/>
    <property type="match status" value="1"/>
</dbReference>
<dbReference type="GeneID" id="70250255"/>
<evidence type="ECO:0000256" key="8">
    <source>
        <dbReference type="ARBA" id="ARBA00023136"/>
    </source>
</evidence>
<dbReference type="InterPro" id="IPR028055">
    <property type="entry name" value="YidC/Oxa/ALB_C"/>
</dbReference>
<reference evidence="13" key="1">
    <citation type="submission" date="2021-12" db="EMBL/GenBank/DDBJ databases">
        <title>Convergent genome expansion in fungi linked to evolution of root-endophyte symbiosis.</title>
        <authorList>
            <consortium name="DOE Joint Genome Institute"/>
            <person name="Ke Y.-H."/>
            <person name="Bonito G."/>
            <person name="Liao H.-L."/>
            <person name="Looney B."/>
            <person name="Rojas-Flechas A."/>
            <person name="Nash J."/>
            <person name="Hameed K."/>
            <person name="Schadt C."/>
            <person name="Martin F."/>
            <person name="Crous P.W."/>
            <person name="Miettinen O."/>
            <person name="Magnuson J.K."/>
            <person name="Labbe J."/>
            <person name="Jacobson D."/>
            <person name="Doktycz M.J."/>
            <person name="Veneault-Fourrey C."/>
            <person name="Kuo A."/>
            <person name="Mondo S."/>
            <person name="Calhoun S."/>
            <person name="Riley R."/>
            <person name="Ohm R."/>
            <person name="LaButti K."/>
            <person name="Andreopoulos B."/>
            <person name="Pangilinan J."/>
            <person name="Nolan M."/>
            <person name="Tritt A."/>
            <person name="Clum A."/>
            <person name="Lipzen A."/>
            <person name="Daum C."/>
            <person name="Barry K."/>
            <person name="Grigoriev I.V."/>
            <person name="Vilgalys R."/>
        </authorList>
    </citation>
    <scope>NUCLEOTIDE SEQUENCE</scope>
    <source>
        <strain evidence="13">PMI_201</strain>
    </source>
</reference>
<dbReference type="PANTHER" id="PTHR12428:SF66">
    <property type="entry name" value="MITOCHONDRIAL INNER MEMBRANE PROTEIN OXA1L"/>
    <property type="match status" value="1"/>
</dbReference>
<keyword evidence="4" id="KW-0999">Mitochondrion inner membrane</keyword>
<dbReference type="GO" id="GO:0005743">
    <property type="term" value="C:mitochondrial inner membrane"/>
    <property type="evidence" value="ECO:0007669"/>
    <property type="project" value="UniProtKB-SubCell"/>
</dbReference>
<organism evidence="13 14">
    <name type="scientific">Talaromyces proteolyticus</name>
    <dbReference type="NCBI Taxonomy" id="1131652"/>
    <lineage>
        <taxon>Eukaryota</taxon>
        <taxon>Fungi</taxon>
        <taxon>Dikarya</taxon>
        <taxon>Ascomycota</taxon>
        <taxon>Pezizomycotina</taxon>
        <taxon>Eurotiomycetes</taxon>
        <taxon>Eurotiomycetidae</taxon>
        <taxon>Eurotiales</taxon>
        <taxon>Trichocomaceae</taxon>
        <taxon>Talaromyces</taxon>
        <taxon>Talaromyces sect. Bacilispori</taxon>
    </lineage>
</organism>
<feature type="region of interest" description="Disordered" evidence="10">
    <location>
        <begin position="464"/>
        <end position="509"/>
    </location>
</feature>
<feature type="domain" description="Membrane insertase YidC/Oxa/ALB C-terminal" evidence="12">
    <location>
        <begin position="142"/>
        <end position="336"/>
    </location>
</feature>
<dbReference type="GO" id="GO:0032979">
    <property type="term" value="P:protein insertion into mitochondrial inner membrane from matrix"/>
    <property type="evidence" value="ECO:0007669"/>
    <property type="project" value="TreeGrafter"/>
</dbReference>
<dbReference type="CDD" id="cd20069">
    <property type="entry name" value="5TM_Oxa1-like"/>
    <property type="match status" value="1"/>
</dbReference>
<keyword evidence="6 11" id="KW-1133">Transmembrane helix</keyword>
<feature type="compositionally biased region" description="Basic and acidic residues" evidence="10">
    <location>
        <begin position="487"/>
        <end position="503"/>
    </location>
</feature>
<dbReference type="InterPro" id="IPR001708">
    <property type="entry name" value="YidC/ALB3/OXA1/COX18"/>
</dbReference>
<evidence type="ECO:0000256" key="2">
    <source>
        <dbReference type="ARBA" id="ARBA00009877"/>
    </source>
</evidence>
<feature type="compositionally biased region" description="Polar residues" evidence="10">
    <location>
        <begin position="408"/>
        <end position="419"/>
    </location>
</feature>
<evidence type="ECO:0000256" key="3">
    <source>
        <dbReference type="ARBA" id="ARBA00022692"/>
    </source>
</evidence>
<evidence type="ECO:0000256" key="7">
    <source>
        <dbReference type="ARBA" id="ARBA00023128"/>
    </source>
</evidence>
<keyword evidence="3 9" id="KW-0812">Transmembrane</keyword>
<gene>
    <name evidence="13" type="ORF">BGW36DRAFT_424457</name>
</gene>
<dbReference type="GO" id="GO:0032977">
    <property type="term" value="F:membrane insertase activity"/>
    <property type="evidence" value="ECO:0007669"/>
    <property type="project" value="InterPro"/>
</dbReference>
<evidence type="ECO:0000256" key="11">
    <source>
        <dbReference type="SAM" id="Phobius"/>
    </source>
</evidence>
<keyword evidence="14" id="KW-1185">Reference proteome</keyword>
<comment type="subcellular location">
    <subcellularLocation>
        <location evidence="9">Membrane</location>
        <topology evidence="9">Multi-pass membrane protein</topology>
    </subcellularLocation>
    <subcellularLocation>
        <location evidence="1">Mitochondrion inner membrane</location>
        <topology evidence="1">Multi-pass membrane protein</topology>
    </subcellularLocation>
</comment>
<evidence type="ECO:0000259" key="12">
    <source>
        <dbReference type="Pfam" id="PF02096"/>
    </source>
</evidence>
<dbReference type="EMBL" id="JAJTJA010000003">
    <property type="protein sequence ID" value="KAH8702171.1"/>
    <property type="molecule type" value="Genomic_DNA"/>
</dbReference>
<keyword evidence="7" id="KW-0496">Mitochondrion</keyword>
<keyword evidence="5" id="KW-0809">Transit peptide</keyword>
<protein>
    <submittedName>
        <fullName evidence="13">Mitochondrial export translocase Oxa1</fullName>
    </submittedName>
</protein>
<accession>A0AAD4Q3X7</accession>
<evidence type="ECO:0000256" key="4">
    <source>
        <dbReference type="ARBA" id="ARBA00022792"/>
    </source>
</evidence>
<feature type="compositionally biased region" description="Basic and acidic residues" evidence="10">
    <location>
        <begin position="438"/>
        <end position="447"/>
    </location>
</feature>
<proteinExistence type="inferred from homology"/>
<evidence type="ECO:0000256" key="6">
    <source>
        <dbReference type="ARBA" id="ARBA00022989"/>
    </source>
</evidence>
<dbReference type="Proteomes" id="UP001201262">
    <property type="component" value="Unassembled WGS sequence"/>
</dbReference>
<keyword evidence="8 11" id="KW-0472">Membrane</keyword>
<comment type="caution">
    <text evidence="13">The sequence shown here is derived from an EMBL/GenBank/DDBJ whole genome shotgun (WGS) entry which is preliminary data.</text>
</comment>
<dbReference type="RefSeq" id="XP_046075547.1">
    <property type="nucleotide sequence ID" value="XM_046219968.1"/>
</dbReference>
<dbReference type="Pfam" id="PF02096">
    <property type="entry name" value="60KD_IMP"/>
    <property type="match status" value="1"/>
</dbReference>
<comment type="similarity">
    <text evidence="2 9">Belongs to the OXA1/ALB3/YidC family.</text>
</comment>
<dbReference type="AlphaFoldDB" id="A0AAD4Q3X7"/>